<sequence length="37" mass="3939">MENGASLDWVLGLVAIAILLGGLFMLFSGISEMGKRK</sequence>
<evidence type="ECO:0000256" key="1">
    <source>
        <dbReference type="SAM" id="Phobius"/>
    </source>
</evidence>
<keyword evidence="1" id="KW-1133">Transmembrane helix</keyword>
<gene>
    <name evidence="2" type="ORF">IQ241_09055</name>
</gene>
<comment type="caution">
    <text evidence="2">The sequence shown here is derived from an EMBL/GenBank/DDBJ whole genome shotgun (WGS) entry which is preliminary data.</text>
</comment>
<evidence type="ECO:0000313" key="3">
    <source>
        <dbReference type="Proteomes" id="UP000636505"/>
    </source>
</evidence>
<dbReference type="EMBL" id="JADEXG010000017">
    <property type="protein sequence ID" value="MBE9077443.1"/>
    <property type="molecule type" value="Genomic_DNA"/>
</dbReference>
<keyword evidence="1" id="KW-0812">Transmembrane</keyword>
<evidence type="ECO:0000313" key="2">
    <source>
        <dbReference type="EMBL" id="MBE9077443.1"/>
    </source>
</evidence>
<dbReference type="Proteomes" id="UP000636505">
    <property type="component" value="Unassembled WGS sequence"/>
</dbReference>
<accession>A0A8J7AH40</accession>
<dbReference type="RefSeq" id="WP_193906223.1">
    <property type="nucleotide sequence ID" value="NZ_JADEXG010000017.1"/>
</dbReference>
<proteinExistence type="predicted"/>
<feature type="transmembrane region" description="Helical" evidence="1">
    <location>
        <begin position="6"/>
        <end position="27"/>
    </location>
</feature>
<dbReference type="AlphaFoldDB" id="A0A8J7AH40"/>
<name>A0A8J7AH40_9CYAN</name>
<keyword evidence="3" id="KW-1185">Reference proteome</keyword>
<organism evidence="2 3">
    <name type="scientific">Vasconcelosia minhoensis LEGE 07310</name>
    <dbReference type="NCBI Taxonomy" id="915328"/>
    <lineage>
        <taxon>Bacteria</taxon>
        <taxon>Bacillati</taxon>
        <taxon>Cyanobacteriota</taxon>
        <taxon>Cyanophyceae</taxon>
        <taxon>Nodosilineales</taxon>
        <taxon>Cymatolegaceae</taxon>
        <taxon>Vasconcelosia</taxon>
        <taxon>Vasconcelosia minhoensis</taxon>
    </lineage>
</organism>
<reference evidence="2" key="1">
    <citation type="submission" date="2020-10" db="EMBL/GenBank/DDBJ databases">
        <authorList>
            <person name="Castelo-Branco R."/>
            <person name="Eusebio N."/>
            <person name="Adriana R."/>
            <person name="Vieira A."/>
            <person name="Brugerolle De Fraissinette N."/>
            <person name="Rezende De Castro R."/>
            <person name="Schneider M.P."/>
            <person name="Vasconcelos V."/>
            <person name="Leao P.N."/>
        </authorList>
    </citation>
    <scope>NUCLEOTIDE SEQUENCE</scope>
    <source>
        <strain evidence="2">LEGE 07310</strain>
    </source>
</reference>
<protein>
    <submittedName>
        <fullName evidence="2">NAD synthetase</fullName>
    </submittedName>
</protein>
<keyword evidence="1" id="KW-0472">Membrane</keyword>